<dbReference type="RefSeq" id="WP_100758764.1">
    <property type="nucleotide sequence ID" value="NZ_NPDT01000003.1"/>
</dbReference>
<sequence>MADNIDTAMKSGARINIESSLMVTLVASLGFLLVLGLAPVRNSGQDGFATEPYLPELLRDRFTWEPSSEQIRDLPERTKEPGPSSV</sequence>
<dbReference type="EMBL" id="NPDT01000003">
    <property type="protein sequence ID" value="PJZ65861.1"/>
    <property type="molecule type" value="Genomic_DNA"/>
</dbReference>
<accession>A0A2M9ZBP2</accession>
<proteinExistence type="predicted"/>
<comment type="caution">
    <text evidence="2">The sequence shown here is derived from an EMBL/GenBank/DDBJ whole genome shotgun (WGS) entry which is preliminary data.</text>
</comment>
<protein>
    <submittedName>
        <fullName evidence="2">Uncharacterized protein</fullName>
    </submittedName>
</protein>
<dbReference type="AlphaFoldDB" id="A0A2M9ZBP2"/>
<evidence type="ECO:0000313" key="3">
    <source>
        <dbReference type="Proteomes" id="UP000231912"/>
    </source>
</evidence>
<evidence type="ECO:0000313" key="2">
    <source>
        <dbReference type="EMBL" id="PJZ65861.1"/>
    </source>
</evidence>
<dbReference type="Proteomes" id="UP000231912">
    <property type="component" value="Unassembled WGS sequence"/>
</dbReference>
<keyword evidence="1" id="KW-1133">Transmembrane helix</keyword>
<reference evidence="2 3" key="1">
    <citation type="submission" date="2017-07" db="EMBL/GenBank/DDBJ databases">
        <title>Leptospira spp. isolated from tropical soils.</title>
        <authorList>
            <person name="Thibeaux R."/>
            <person name="Iraola G."/>
            <person name="Ferres I."/>
            <person name="Bierque E."/>
            <person name="Girault D."/>
            <person name="Soupe-Gilbert M.-E."/>
            <person name="Picardeau M."/>
            <person name="Goarant C."/>
        </authorList>
    </citation>
    <scope>NUCLEOTIDE SEQUENCE [LARGE SCALE GENOMIC DNA]</scope>
    <source>
        <strain evidence="2 3">FH2-C-A2</strain>
    </source>
</reference>
<gene>
    <name evidence="2" type="ORF">CH371_09990</name>
</gene>
<evidence type="ECO:0000256" key="1">
    <source>
        <dbReference type="SAM" id="Phobius"/>
    </source>
</evidence>
<keyword evidence="1" id="KW-0812">Transmembrane</keyword>
<keyword evidence="1" id="KW-0472">Membrane</keyword>
<feature type="transmembrane region" description="Helical" evidence="1">
    <location>
        <begin position="21"/>
        <end position="40"/>
    </location>
</feature>
<name>A0A2M9ZBP2_9LEPT</name>
<organism evidence="2 3">
    <name type="scientific">Leptospira wolffii</name>
    <dbReference type="NCBI Taxonomy" id="409998"/>
    <lineage>
        <taxon>Bacteria</taxon>
        <taxon>Pseudomonadati</taxon>
        <taxon>Spirochaetota</taxon>
        <taxon>Spirochaetia</taxon>
        <taxon>Leptospirales</taxon>
        <taxon>Leptospiraceae</taxon>
        <taxon>Leptospira</taxon>
    </lineage>
</organism>